<feature type="transmembrane region" description="Helical" evidence="1">
    <location>
        <begin position="109"/>
        <end position="134"/>
    </location>
</feature>
<keyword evidence="1" id="KW-1133">Transmembrane helix</keyword>
<evidence type="ECO:0000256" key="1">
    <source>
        <dbReference type="SAM" id="Phobius"/>
    </source>
</evidence>
<name>A0A2S8S4A7_9RHOB</name>
<dbReference type="InterPro" id="IPR010295">
    <property type="entry name" value="DUF898"/>
</dbReference>
<keyword evidence="1" id="KW-0812">Transmembrane</keyword>
<dbReference type="EMBL" id="PVEP01000008">
    <property type="protein sequence ID" value="PQV55641.1"/>
    <property type="molecule type" value="Genomic_DNA"/>
</dbReference>
<organism evidence="2 3">
    <name type="scientific">Albidovulum denitrificans</name>
    <dbReference type="NCBI Taxonomy" id="404881"/>
    <lineage>
        <taxon>Bacteria</taxon>
        <taxon>Pseudomonadati</taxon>
        <taxon>Pseudomonadota</taxon>
        <taxon>Alphaproteobacteria</taxon>
        <taxon>Rhodobacterales</taxon>
        <taxon>Paracoccaceae</taxon>
        <taxon>Albidovulum</taxon>
    </lineage>
</organism>
<comment type="caution">
    <text evidence="2">The sequence shown here is derived from an EMBL/GenBank/DDBJ whole genome shotgun (WGS) entry which is preliminary data.</text>
</comment>
<sequence length="412" mass="45164">MFDLKSPAVMARYTGTGSALFGLALLNGLFTILTLGIYRFWGKTRIRRYIWSSVDLGGNRPEYTGTGLEKFLGFLVAVVVLAIYLGLVQLILFYFGMHFVLEPKSEAQALMQIAVVYISLFAIMPLMIFARYRARRYMMARTRFMGIRFGMDKGAWGYVWRAIAHGALTVVTLGILLPRQTFWLEKYKTDRSWYGDQKFTQDGRWTGLYGAMRHVLIGLALVVLGFVAMVVAGVMAQGSSGEDLSAIAMIGIVLTFIGLLWAAIGYLYYRVHAYRYLMDNTILMGRRIFRAEPRTGRIIGIYILGSIAISLIIGIGMLLFGAIIAAMAAASQATGGAPGPAMFVLIAVLYLCVFIAAGALGLVFLIQPIIAHFAETLTLTDPSIIDEVQQRAYDPAADAGGFADALDVGAAI</sequence>
<proteinExistence type="predicted"/>
<dbReference type="Pfam" id="PF05987">
    <property type="entry name" value="DUF898"/>
    <property type="match status" value="1"/>
</dbReference>
<protein>
    <submittedName>
        <fullName evidence="2">Uncharacterized membrane protein YjgN (DUF898 family)</fullName>
    </submittedName>
</protein>
<accession>A0A2S8S4A7</accession>
<keyword evidence="1" id="KW-0472">Membrane</keyword>
<evidence type="ECO:0000313" key="2">
    <source>
        <dbReference type="EMBL" id="PQV55641.1"/>
    </source>
</evidence>
<gene>
    <name evidence="2" type="ORF">LX70_03307</name>
</gene>
<feature type="transmembrane region" description="Helical" evidence="1">
    <location>
        <begin position="71"/>
        <end position="97"/>
    </location>
</feature>
<feature type="transmembrane region" description="Helical" evidence="1">
    <location>
        <begin position="246"/>
        <end position="267"/>
    </location>
</feature>
<dbReference type="Proteomes" id="UP000238338">
    <property type="component" value="Unassembled WGS sequence"/>
</dbReference>
<feature type="transmembrane region" description="Helical" evidence="1">
    <location>
        <begin position="341"/>
        <end position="366"/>
    </location>
</feature>
<feature type="transmembrane region" description="Helical" evidence="1">
    <location>
        <begin position="20"/>
        <end position="41"/>
    </location>
</feature>
<feature type="transmembrane region" description="Helical" evidence="1">
    <location>
        <begin position="301"/>
        <end position="329"/>
    </location>
</feature>
<feature type="transmembrane region" description="Helical" evidence="1">
    <location>
        <begin position="215"/>
        <end position="234"/>
    </location>
</feature>
<reference evidence="2 3" key="1">
    <citation type="submission" date="2018-02" db="EMBL/GenBank/DDBJ databases">
        <title>Genomic Encyclopedia of Archaeal and Bacterial Type Strains, Phase II (KMG-II): from individual species to whole genera.</title>
        <authorList>
            <person name="Goeker M."/>
        </authorList>
    </citation>
    <scope>NUCLEOTIDE SEQUENCE [LARGE SCALE GENOMIC DNA]</scope>
    <source>
        <strain evidence="2 3">DSM 18921</strain>
    </source>
</reference>
<keyword evidence="3" id="KW-1185">Reference proteome</keyword>
<dbReference type="AlphaFoldDB" id="A0A2S8S4A7"/>
<evidence type="ECO:0000313" key="3">
    <source>
        <dbReference type="Proteomes" id="UP000238338"/>
    </source>
</evidence>